<dbReference type="Pfam" id="PF12736">
    <property type="entry name" value="CABIT"/>
    <property type="match status" value="1"/>
</dbReference>
<dbReference type="Proteomes" id="UP001148838">
    <property type="component" value="Unassembled WGS sequence"/>
</dbReference>
<evidence type="ECO:0000256" key="1">
    <source>
        <dbReference type="ARBA" id="ARBA00022553"/>
    </source>
</evidence>
<feature type="region of interest" description="Disordered" evidence="2">
    <location>
        <begin position="1"/>
        <end position="37"/>
    </location>
</feature>
<evidence type="ECO:0000313" key="5">
    <source>
        <dbReference type="Proteomes" id="UP001148838"/>
    </source>
</evidence>
<proteinExistence type="predicted"/>
<keyword evidence="5" id="KW-1185">Reference proteome</keyword>
<dbReference type="InterPro" id="IPR052281">
    <property type="entry name" value="GAREM"/>
</dbReference>
<feature type="domain" description="CABIT" evidence="3">
    <location>
        <begin position="49"/>
        <end position="303"/>
    </location>
</feature>
<organism evidence="4 5">
    <name type="scientific">Periplaneta americana</name>
    <name type="common">American cockroach</name>
    <name type="synonym">Blatta americana</name>
    <dbReference type="NCBI Taxonomy" id="6978"/>
    <lineage>
        <taxon>Eukaryota</taxon>
        <taxon>Metazoa</taxon>
        <taxon>Ecdysozoa</taxon>
        <taxon>Arthropoda</taxon>
        <taxon>Hexapoda</taxon>
        <taxon>Insecta</taxon>
        <taxon>Pterygota</taxon>
        <taxon>Neoptera</taxon>
        <taxon>Polyneoptera</taxon>
        <taxon>Dictyoptera</taxon>
        <taxon>Blattodea</taxon>
        <taxon>Blattoidea</taxon>
        <taxon>Blattidae</taxon>
        <taxon>Blattinae</taxon>
        <taxon>Periplaneta</taxon>
    </lineage>
</organism>
<feature type="compositionally biased region" description="Polar residues" evidence="2">
    <location>
        <begin position="1"/>
        <end position="10"/>
    </location>
</feature>
<evidence type="ECO:0000256" key="2">
    <source>
        <dbReference type="SAM" id="MobiDB-lite"/>
    </source>
</evidence>
<dbReference type="PANTHER" id="PTHR14454:SF11">
    <property type="entry name" value="SERRANO, ISOFORM F"/>
    <property type="match status" value="1"/>
</dbReference>
<sequence length="466" mass="51373">MSCSEISTAASDPARAQLSLKHSSSLERRQSGARRERLTPRQFLDKYSLPRVVRVVADDAAQLGPLAEPLLLYRQYRSAKVQARSVAGGKARGPALVIPDSYQVYIGPCVSGWFSLLTPKGQLVAQCYTSMQQLIAARVTRFLTKTEIAAYKLNDSKGEAATHDSSVRKRLQYAKTSVAAGQVLKLLAVFEDVGDKRLSLPLLGRAHAATKRYAQCLGARNQTVFVPLGCTGQFFAVALGGAREAHQAPLYQLAQLLRDHRLPVKAHLVAGPLPAPLPVGFTGSLLLEGCQEEDVILACTLPQPQLLEMDADSRFFLSRPLFHHEFESRLFKSPLLQTALAFCRDRGDFWRRQIKVTHYVLPSQHDKKPEKASKPKTKARRSTKKSSSFTYTPSQQRPPDADALPAADDLPYGRVADALEENIYAEICEGKDLYLQDLYYVQLQSGSDGTFSGTTSSSNPDYDTVC</sequence>
<evidence type="ECO:0000313" key="4">
    <source>
        <dbReference type="EMBL" id="KAJ4428206.1"/>
    </source>
</evidence>
<gene>
    <name evidence="4" type="ORF">ANN_24221</name>
</gene>
<feature type="compositionally biased region" description="Basic and acidic residues" evidence="2">
    <location>
        <begin position="364"/>
        <end position="373"/>
    </location>
</feature>
<protein>
    <recommendedName>
        <fullName evidence="3">CABIT domain-containing protein</fullName>
    </recommendedName>
</protein>
<evidence type="ECO:0000259" key="3">
    <source>
        <dbReference type="Pfam" id="PF12736"/>
    </source>
</evidence>
<comment type="caution">
    <text evidence="4">The sequence shown here is derived from an EMBL/GenBank/DDBJ whole genome shotgun (WGS) entry which is preliminary data.</text>
</comment>
<name>A0ABQ8S2T3_PERAM</name>
<feature type="compositionally biased region" description="Basic residues" evidence="2">
    <location>
        <begin position="374"/>
        <end position="384"/>
    </location>
</feature>
<dbReference type="PANTHER" id="PTHR14454">
    <property type="entry name" value="GRB2-ASSOCIATED AND REGULATOR OF MAPK PROTEIN FAMILY MEMBER"/>
    <property type="match status" value="1"/>
</dbReference>
<keyword evidence="1" id="KW-0597">Phosphoprotein</keyword>
<feature type="compositionally biased region" description="Basic and acidic residues" evidence="2">
    <location>
        <begin position="24"/>
        <end position="37"/>
    </location>
</feature>
<feature type="region of interest" description="Disordered" evidence="2">
    <location>
        <begin position="363"/>
        <end position="407"/>
    </location>
</feature>
<reference evidence="4 5" key="1">
    <citation type="journal article" date="2022" name="Allergy">
        <title>Genome assembly and annotation of Periplaneta americana reveal a comprehensive cockroach allergen profile.</title>
        <authorList>
            <person name="Wang L."/>
            <person name="Xiong Q."/>
            <person name="Saelim N."/>
            <person name="Wang L."/>
            <person name="Nong W."/>
            <person name="Wan A.T."/>
            <person name="Shi M."/>
            <person name="Liu X."/>
            <person name="Cao Q."/>
            <person name="Hui J.H.L."/>
            <person name="Sookrung N."/>
            <person name="Leung T.F."/>
            <person name="Tungtrongchitr A."/>
            <person name="Tsui S.K.W."/>
        </authorList>
    </citation>
    <scope>NUCLEOTIDE SEQUENCE [LARGE SCALE GENOMIC DNA]</scope>
    <source>
        <strain evidence="4">PWHHKU_190912</strain>
    </source>
</reference>
<dbReference type="InterPro" id="IPR025946">
    <property type="entry name" value="CABIT_dom"/>
</dbReference>
<dbReference type="EMBL" id="JAJSOF020000037">
    <property type="protein sequence ID" value="KAJ4428206.1"/>
    <property type="molecule type" value="Genomic_DNA"/>
</dbReference>
<accession>A0ABQ8S2T3</accession>
<feature type="compositionally biased region" description="Low complexity" evidence="2">
    <location>
        <begin position="385"/>
        <end position="394"/>
    </location>
</feature>